<accession>A0A0F8YGP8</accession>
<reference evidence="1" key="1">
    <citation type="journal article" date="2015" name="Nature">
        <title>Complex archaea that bridge the gap between prokaryotes and eukaryotes.</title>
        <authorList>
            <person name="Spang A."/>
            <person name="Saw J.H."/>
            <person name="Jorgensen S.L."/>
            <person name="Zaremba-Niedzwiedzka K."/>
            <person name="Martijn J."/>
            <person name="Lind A.E."/>
            <person name="van Eijk R."/>
            <person name="Schleper C."/>
            <person name="Guy L."/>
            <person name="Ettema T.J."/>
        </authorList>
    </citation>
    <scope>NUCLEOTIDE SEQUENCE</scope>
</reference>
<protein>
    <submittedName>
        <fullName evidence="1">Uncharacterized protein</fullName>
    </submittedName>
</protein>
<feature type="non-terminal residue" evidence="1">
    <location>
        <position position="1"/>
    </location>
</feature>
<feature type="non-terminal residue" evidence="1">
    <location>
        <position position="335"/>
    </location>
</feature>
<evidence type="ECO:0000313" key="1">
    <source>
        <dbReference type="EMBL" id="KKK47196.1"/>
    </source>
</evidence>
<dbReference type="EMBL" id="LAZR01069700">
    <property type="protein sequence ID" value="KKK47196.1"/>
    <property type="molecule type" value="Genomic_DNA"/>
</dbReference>
<proteinExistence type="predicted"/>
<dbReference type="AlphaFoldDB" id="A0A0F8YGP8"/>
<organism evidence="1">
    <name type="scientific">marine sediment metagenome</name>
    <dbReference type="NCBI Taxonomy" id="412755"/>
    <lineage>
        <taxon>unclassified sequences</taxon>
        <taxon>metagenomes</taxon>
        <taxon>ecological metagenomes</taxon>
    </lineage>
</organism>
<sequence length="335" mass="36743">MIPEQAIFYAERRGHEAIRPAYLASNLGKLGTDEAVNQFVNDSRVRIGRLIVKEMFDLEEDAEIAKHQQLLHNLLKPFWHKPAAVCVLLDDGFKNSPGFGFICVTGKYRQECKEALDALMKIGVPADGMAGERQAFTYRKGATVWHGVAKQHGEFKLPAPGPERDAALKESSVFMTCWISDILFIATKVSTADAMSGINSVVKPTKGKNTGKSFQAVMKKTAMKDWAFRWYVDLEKIYAAVKKERKGKLPGPLGPLGLDKIRGIGGSGGYMDNVYSRLTYVYAPGTDRGILKLFAPKGDYKKAVAMAPDSATFVLAGQINMKAAIAMATELMGQA</sequence>
<comment type="caution">
    <text evidence="1">The sequence shown here is derived from an EMBL/GenBank/DDBJ whole genome shotgun (WGS) entry which is preliminary data.</text>
</comment>
<gene>
    <name evidence="1" type="ORF">LCGC14_3157640</name>
</gene>
<name>A0A0F8YGP8_9ZZZZ</name>